<sequence>MICCEDRPGLNRELSEAVHSVNGRVVKAEMATVGGRTKVDVVVRWYSDQGGGDREKDLTSLRRALKVVVDNRSLGFSLSRADSWASLELGPSANRCNHICAPTSIYIPDKLDVINS</sequence>
<dbReference type="PANTHER" id="PTHR45844:SF25">
    <property type="entry name" value="TRANSCRIPTION FACTOR BHLH107"/>
    <property type="match status" value="1"/>
</dbReference>
<keyword evidence="1" id="KW-0238">DNA-binding</keyword>
<comment type="caution">
    <text evidence="2">The sequence shown here is derived from an EMBL/GenBank/DDBJ whole genome shotgun (WGS) entry which is preliminary data.</text>
</comment>
<gene>
    <name evidence="2" type="ORF">CEURO_LOCUS19085</name>
</gene>
<name>A0A9P0ZSY2_CUSEU</name>
<dbReference type="GO" id="GO:0003700">
    <property type="term" value="F:DNA-binding transcription factor activity"/>
    <property type="evidence" value="ECO:0007669"/>
    <property type="project" value="InterPro"/>
</dbReference>
<dbReference type="EMBL" id="CAMAPE010000054">
    <property type="protein sequence ID" value="CAH9111083.1"/>
    <property type="molecule type" value="Genomic_DNA"/>
</dbReference>
<dbReference type="AlphaFoldDB" id="A0A9P0ZSY2"/>
<dbReference type="InterPro" id="IPR045847">
    <property type="entry name" value="AIG1-like"/>
</dbReference>
<organism evidence="2 3">
    <name type="scientific">Cuscuta europaea</name>
    <name type="common">European dodder</name>
    <dbReference type="NCBI Taxonomy" id="41803"/>
    <lineage>
        <taxon>Eukaryota</taxon>
        <taxon>Viridiplantae</taxon>
        <taxon>Streptophyta</taxon>
        <taxon>Embryophyta</taxon>
        <taxon>Tracheophyta</taxon>
        <taxon>Spermatophyta</taxon>
        <taxon>Magnoliopsida</taxon>
        <taxon>eudicotyledons</taxon>
        <taxon>Gunneridae</taxon>
        <taxon>Pentapetalae</taxon>
        <taxon>asterids</taxon>
        <taxon>lamiids</taxon>
        <taxon>Solanales</taxon>
        <taxon>Convolvulaceae</taxon>
        <taxon>Cuscuteae</taxon>
        <taxon>Cuscuta</taxon>
        <taxon>Cuscuta subgen. Cuscuta</taxon>
    </lineage>
</organism>
<reference evidence="2" key="1">
    <citation type="submission" date="2022-07" db="EMBL/GenBank/DDBJ databases">
        <authorList>
            <person name="Macas J."/>
            <person name="Novak P."/>
            <person name="Neumann P."/>
        </authorList>
    </citation>
    <scope>NUCLEOTIDE SEQUENCE</scope>
</reference>
<evidence type="ECO:0000313" key="3">
    <source>
        <dbReference type="Proteomes" id="UP001152484"/>
    </source>
</evidence>
<dbReference type="PANTHER" id="PTHR45844">
    <property type="entry name" value="TRANSCRIPTION FACTOR BHLH30"/>
    <property type="match status" value="1"/>
</dbReference>
<evidence type="ECO:0008006" key="4">
    <source>
        <dbReference type="Google" id="ProtNLM"/>
    </source>
</evidence>
<dbReference type="Gene3D" id="3.30.70.260">
    <property type="match status" value="1"/>
</dbReference>
<evidence type="ECO:0000256" key="1">
    <source>
        <dbReference type="ARBA" id="ARBA00023125"/>
    </source>
</evidence>
<dbReference type="OrthoDB" id="71302at2759"/>
<dbReference type="SUPFAM" id="SSF55021">
    <property type="entry name" value="ACT-like"/>
    <property type="match status" value="1"/>
</dbReference>
<dbReference type="GO" id="GO:0003677">
    <property type="term" value="F:DNA binding"/>
    <property type="evidence" value="ECO:0007669"/>
    <property type="project" value="UniProtKB-KW"/>
</dbReference>
<dbReference type="CDD" id="cd04873">
    <property type="entry name" value="ACT_UUR-ACR-like"/>
    <property type="match status" value="1"/>
</dbReference>
<dbReference type="Proteomes" id="UP001152484">
    <property type="component" value="Unassembled WGS sequence"/>
</dbReference>
<proteinExistence type="predicted"/>
<keyword evidence="3" id="KW-1185">Reference proteome</keyword>
<accession>A0A9P0ZSY2</accession>
<protein>
    <recommendedName>
        <fullName evidence="4">ACT domain-containing protein</fullName>
    </recommendedName>
</protein>
<evidence type="ECO:0000313" key="2">
    <source>
        <dbReference type="EMBL" id="CAH9111083.1"/>
    </source>
</evidence>
<dbReference type="InterPro" id="IPR045865">
    <property type="entry name" value="ACT-like_dom_sf"/>
</dbReference>